<keyword evidence="3" id="KW-1185">Reference proteome</keyword>
<name>A0AAW1VWT0_RUBAR</name>
<dbReference type="Pfam" id="PF17921">
    <property type="entry name" value="Integrase_H2C2"/>
    <property type="match status" value="1"/>
</dbReference>
<dbReference type="AlphaFoldDB" id="A0AAW1VWT0"/>
<accession>A0AAW1VWT0</accession>
<dbReference type="GO" id="GO:0003676">
    <property type="term" value="F:nucleic acid binding"/>
    <property type="evidence" value="ECO:0007669"/>
    <property type="project" value="InterPro"/>
</dbReference>
<protein>
    <recommendedName>
        <fullName evidence="1">Integrase zinc-binding domain-containing protein</fullName>
    </recommendedName>
</protein>
<dbReference type="PANTHER" id="PTHR35046:SF9">
    <property type="entry name" value="RNA-DIRECTED DNA POLYMERASE"/>
    <property type="match status" value="1"/>
</dbReference>
<sequence>MFRTLREFYWWPNMKREIAAFVSRCLICQQVKRNDKTFGLLQPLPIPEWKWEHITMDFVFKLPRTRNGHNGIWVVVDRLTSTKSAHFLPVKEKYTLDRLASLYVNEIVRLHGVPESIVSDRDTRLLLDSGRLFRKLWVLD</sequence>
<reference evidence="2 3" key="1">
    <citation type="journal article" date="2023" name="G3 (Bethesda)">
        <title>A chromosome-length genome assembly and annotation of blackberry (Rubus argutus, cv. 'Hillquist').</title>
        <authorList>
            <person name="Bruna T."/>
            <person name="Aryal R."/>
            <person name="Dudchenko O."/>
            <person name="Sargent D.J."/>
            <person name="Mead D."/>
            <person name="Buti M."/>
            <person name="Cavallini A."/>
            <person name="Hytonen T."/>
            <person name="Andres J."/>
            <person name="Pham M."/>
            <person name="Weisz D."/>
            <person name="Mascagni F."/>
            <person name="Usai G."/>
            <person name="Natali L."/>
            <person name="Bassil N."/>
            <person name="Fernandez G.E."/>
            <person name="Lomsadze A."/>
            <person name="Armour M."/>
            <person name="Olukolu B."/>
            <person name="Poorten T."/>
            <person name="Britton C."/>
            <person name="Davik J."/>
            <person name="Ashrafi H."/>
            <person name="Aiden E.L."/>
            <person name="Borodovsky M."/>
            <person name="Worthington M."/>
        </authorList>
    </citation>
    <scope>NUCLEOTIDE SEQUENCE [LARGE SCALE GENOMIC DNA]</scope>
    <source>
        <strain evidence="2">PI 553951</strain>
    </source>
</reference>
<dbReference type="InterPro" id="IPR012337">
    <property type="entry name" value="RNaseH-like_sf"/>
</dbReference>
<organism evidence="2 3">
    <name type="scientific">Rubus argutus</name>
    <name type="common">Southern blackberry</name>
    <dbReference type="NCBI Taxonomy" id="59490"/>
    <lineage>
        <taxon>Eukaryota</taxon>
        <taxon>Viridiplantae</taxon>
        <taxon>Streptophyta</taxon>
        <taxon>Embryophyta</taxon>
        <taxon>Tracheophyta</taxon>
        <taxon>Spermatophyta</taxon>
        <taxon>Magnoliopsida</taxon>
        <taxon>eudicotyledons</taxon>
        <taxon>Gunneridae</taxon>
        <taxon>Pentapetalae</taxon>
        <taxon>rosids</taxon>
        <taxon>fabids</taxon>
        <taxon>Rosales</taxon>
        <taxon>Rosaceae</taxon>
        <taxon>Rosoideae</taxon>
        <taxon>Rosoideae incertae sedis</taxon>
        <taxon>Rubus</taxon>
    </lineage>
</organism>
<feature type="domain" description="Integrase zinc-binding" evidence="1">
    <location>
        <begin position="1"/>
        <end position="33"/>
    </location>
</feature>
<comment type="caution">
    <text evidence="2">The sequence shown here is derived from an EMBL/GenBank/DDBJ whole genome shotgun (WGS) entry which is preliminary data.</text>
</comment>
<evidence type="ECO:0000259" key="1">
    <source>
        <dbReference type="Pfam" id="PF17921"/>
    </source>
</evidence>
<dbReference type="PANTHER" id="PTHR35046">
    <property type="entry name" value="ZINC KNUCKLE (CCHC-TYPE) FAMILY PROTEIN"/>
    <property type="match status" value="1"/>
</dbReference>
<dbReference type="SUPFAM" id="SSF53098">
    <property type="entry name" value="Ribonuclease H-like"/>
    <property type="match status" value="1"/>
</dbReference>
<evidence type="ECO:0000313" key="2">
    <source>
        <dbReference type="EMBL" id="KAK9912200.1"/>
    </source>
</evidence>
<proteinExistence type="predicted"/>
<dbReference type="Proteomes" id="UP001457282">
    <property type="component" value="Unassembled WGS sequence"/>
</dbReference>
<dbReference type="EMBL" id="JBEDUW010000007">
    <property type="protein sequence ID" value="KAK9912200.1"/>
    <property type="molecule type" value="Genomic_DNA"/>
</dbReference>
<dbReference type="InterPro" id="IPR036397">
    <property type="entry name" value="RNaseH_sf"/>
</dbReference>
<dbReference type="Gene3D" id="3.30.420.10">
    <property type="entry name" value="Ribonuclease H-like superfamily/Ribonuclease H"/>
    <property type="match status" value="1"/>
</dbReference>
<dbReference type="InterPro" id="IPR041588">
    <property type="entry name" value="Integrase_H2C2"/>
</dbReference>
<dbReference type="Gene3D" id="1.10.340.70">
    <property type="match status" value="1"/>
</dbReference>
<evidence type="ECO:0000313" key="3">
    <source>
        <dbReference type="Proteomes" id="UP001457282"/>
    </source>
</evidence>
<gene>
    <name evidence="2" type="ORF">M0R45_036072</name>
</gene>